<dbReference type="Gene3D" id="3.30.1330.180">
    <property type="entry name" value="Cyanuric acid hydrolase/Barbiturase, RU B"/>
    <property type="match status" value="1"/>
</dbReference>
<keyword evidence="2 3" id="KW-0378">Hydrolase</keyword>
<reference evidence="4 5" key="1">
    <citation type="journal article" date="2018" name="IMA Fungus">
        <title>IMA Genome-F 9: Draft genome sequence of Annulohypoxylon stygium, Aspergillus mulundensis, Berkeleyomyces basicola (syn. Thielaviopsis basicola), Ceratocystis smalleyi, two Cercospora beticola strains, Coleophoma cylindrospora, Fusarium fracticaudum, Phialophora cf. hyalina, and Morchella septimelata.</title>
        <authorList>
            <person name="Wingfield B.D."/>
            <person name="Bills G.F."/>
            <person name="Dong Y."/>
            <person name="Huang W."/>
            <person name="Nel W.J."/>
            <person name="Swalarsk-Parry B.S."/>
            <person name="Vaghefi N."/>
            <person name="Wilken P.M."/>
            <person name="An Z."/>
            <person name="de Beer Z.W."/>
            <person name="De Vos L."/>
            <person name="Chen L."/>
            <person name="Duong T.A."/>
            <person name="Gao Y."/>
            <person name="Hammerbacher A."/>
            <person name="Kikkert J.R."/>
            <person name="Li Y."/>
            <person name="Li H."/>
            <person name="Li K."/>
            <person name="Li Q."/>
            <person name="Liu X."/>
            <person name="Ma X."/>
            <person name="Naidoo K."/>
            <person name="Pethybridge S.J."/>
            <person name="Sun J."/>
            <person name="Steenkamp E.T."/>
            <person name="van der Nest M.A."/>
            <person name="van Wyk S."/>
            <person name="Wingfield M.J."/>
            <person name="Xiong C."/>
            <person name="Yue Q."/>
            <person name="Zhang X."/>
        </authorList>
    </citation>
    <scope>NUCLEOTIDE SEQUENCE [LARGE SCALE GENOMIC DNA]</scope>
    <source>
        <strain evidence="4 5">BP6252</strain>
    </source>
</reference>
<dbReference type="AlphaFoldDB" id="A0A3D8R715"/>
<dbReference type="InterPro" id="IPR043008">
    <property type="entry name" value="AtzD/Barbiturase_RUA"/>
</dbReference>
<comment type="activity regulation">
    <text evidence="3">Inhibited by barbituric acid.</text>
</comment>
<feature type="active site" description="Nucleophile" evidence="3">
    <location>
        <position position="226"/>
    </location>
</feature>
<dbReference type="Proteomes" id="UP000256645">
    <property type="component" value="Unassembled WGS sequence"/>
</dbReference>
<dbReference type="HAMAP" id="MF_01989">
    <property type="entry name" value="Cyc_amidohydrol"/>
    <property type="match status" value="1"/>
</dbReference>
<keyword evidence="3" id="KW-0460">Magnesium</keyword>
<evidence type="ECO:0000256" key="1">
    <source>
        <dbReference type="ARBA" id="ARBA00010947"/>
    </source>
</evidence>
<dbReference type="GO" id="GO:0046872">
    <property type="term" value="F:metal ion binding"/>
    <property type="evidence" value="ECO:0007669"/>
    <property type="project" value="UniProtKB-UniRule"/>
</dbReference>
<feature type="binding site" evidence="3">
    <location>
        <position position="287"/>
    </location>
    <ligand>
        <name>Mg(2+)</name>
        <dbReference type="ChEBI" id="CHEBI:18420"/>
        <note>structural</note>
    </ligand>
</feature>
<dbReference type="NCBIfam" id="TIGR02714">
    <property type="entry name" value="amido_AtzD_TrzD"/>
    <property type="match status" value="1"/>
</dbReference>
<sequence>MASVNILKFGVSSPADTSPLKLLNHAGYHASDILGVVGKSEGVASVNRAPTIITNLTGNGCVNDFSRTLSTTVWEPLIPESAVTIFSGGTEGVLSPHVTFLVKDTKPTGLIAAVGHTRDFEPHEIGSAAQAEAVAASITSLLQASSIPQSQVQMVLIKCPLLTSAKVEAIKAASKTPITTDTYQSMAKSRYASAIGIAVALGELPGSELESVMENETSWSKRASCSSGAELEDCHILILASAPDPEGPLRAVSGYMDDAIDAPAILKCLTQVKQESGEVVQVFAKAEADPRGLIRGKRHTMNTDSDIHSTRHARAAVGGLIAGLVGDPEIYVSGGAEGQGPAGGGPLCMIYRVPSV</sequence>
<dbReference type="InterPro" id="IPR043006">
    <property type="entry name" value="AtzD/Barbiturase_RUB"/>
</dbReference>
<dbReference type="InterPro" id="IPR014086">
    <property type="entry name" value="AtzD/Barbiturase"/>
</dbReference>
<comment type="domain">
    <text evidence="3">The monomer structure is formed from three repeating units (RUs) that share the same structure as one another. The monomer, the active site and substrate all possess threefold rotational symmetry, to the extent that the active site possesses three potential Ser-Lys catalytic dyads. It is possible that any or all of the three active-site serines may act as nucleophile (albeit only one can do so per catalytic cycle).</text>
</comment>
<feature type="binding site" evidence="3">
    <location>
        <position position="340"/>
    </location>
    <ligand>
        <name>Mg(2+)</name>
        <dbReference type="ChEBI" id="CHEBI:18420"/>
        <note>structural</note>
    </ligand>
</feature>
<dbReference type="Pfam" id="PF09663">
    <property type="entry name" value="Amido_AtzD_TrzD"/>
    <property type="match status" value="1"/>
</dbReference>
<dbReference type="EMBL" id="PDLM01000009">
    <property type="protein sequence ID" value="RDW69833.1"/>
    <property type="molecule type" value="Genomic_DNA"/>
</dbReference>
<dbReference type="OrthoDB" id="5210206at2759"/>
<protein>
    <recommendedName>
        <fullName evidence="3">Cyanuric acid amidohydrolase</fullName>
        <shortName evidence="3">CAH</shortName>
        <ecNumber evidence="3">3.5.2.15</ecNumber>
    </recommendedName>
</protein>
<dbReference type="UniPathway" id="UPA00008">
    <property type="reaction ID" value="UER00502"/>
</dbReference>
<dbReference type="EC" id="3.5.2.15" evidence="3"/>
<dbReference type="GO" id="GO:0019381">
    <property type="term" value="P:atrazine catabolic process"/>
    <property type="evidence" value="ECO:0007669"/>
    <property type="project" value="UniProtKB-UniRule"/>
</dbReference>
<feature type="binding site" evidence="3">
    <location>
        <position position="314"/>
    </location>
    <ligand>
        <name>substrate</name>
    </ligand>
</feature>
<name>A0A3D8R715_9HELO</name>
<feature type="region of interest" description="RU A" evidence="3">
    <location>
        <begin position="1"/>
        <end position="106"/>
    </location>
</feature>
<evidence type="ECO:0000313" key="5">
    <source>
        <dbReference type="Proteomes" id="UP000256645"/>
    </source>
</evidence>
<comment type="subunit">
    <text evidence="3">Homotetramer.</text>
</comment>
<comment type="pathway">
    <text evidence="3">Xenobiotic degradation; atrazine degradation; biuret from cyanurate: step 1/1.</text>
</comment>
<comment type="catalytic activity">
    <reaction evidence="3">
        <text>cyanurate + H2O = 1-carboxybiuret + H(+)</text>
        <dbReference type="Rhea" id="RHEA:70363"/>
        <dbReference type="ChEBI" id="CHEBI:15377"/>
        <dbReference type="ChEBI" id="CHEBI:15378"/>
        <dbReference type="ChEBI" id="CHEBI:38028"/>
        <dbReference type="ChEBI" id="CHEBI:142864"/>
        <dbReference type="EC" id="3.5.2.15"/>
    </reaction>
</comment>
<evidence type="ECO:0000256" key="3">
    <source>
        <dbReference type="HAMAP-Rule" id="MF_01989"/>
    </source>
</evidence>
<gene>
    <name evidence="4" type="ORF">BP6252_08853</name>
</gene>
<feature type="region of interest" description="RU C" evidence="3">
    <location>
        <begin position="249"/>
        <end position="356"/>
    </location>
</feature>
<feature type="binding site" evidence="3">
    <location>
        <position position="336"/>
    </location>
    <ligand>
        <name>Mg(2+)</name>
        <dbReference type="ChEBI" id="CHEBI:18420"/>
        <note>structural</note>
    </ligand>
</feature>
<dbReference type="GO" id="GO:0018753">
    <property type="term" value="F:cyanuric acid amidohydrolase activity"/>
    <property type="evidence" value="ECO:0007669"/>
    <property type="project" value="UniProtKB-UniRule"/>
</dbReference>
<feature type="binding site" evidence="3">
    <location>
        <begin position="87"/>
        <end position="88"/>
    </location>
    <ligand>
        <name>substrate</name>
    </ligand>
</feature>
<keyword evidence="3" id="KW-0479">Metal-binding</keyword>
<keyword evidence="5" id="KW-1185">Reference proteome</keyword>
<feature type="binding site" evidence="3">
    <location>
        <position position="341"/>
    </location>
    <ligand>
        <name>Mg(2+)</name>
        <dbReference type="ChEBI" id="CHEBI:18420"/>
        <note>structural</note>
    </ligand>
</feature>
<comment type="similarity">
    <text evidence="1 3">Belongs to the cyclic amide hydrolase (CyAH) family.</text>
</comment>
<dbReference type="InterPro" id="IPR043007">
    <property type="entry name" value="AtzD/Barbiturase_RUC"/>
</dbReference>
<evidence type="ECO:0000313" key="4">
    <source>
        <dbReference type="EMBL" id="RDW69833.1"/>
    </source>
</evidence>
<proteinExistence type="inferred from homology"/>
<feature type="binding site" evidence="3">
    <location>
        <begin position="333"/>
        <end position="334"/>
    </location>
    <ligand>
        <name>substrate</name>
    </ligand>
</feature>
<feature type="binding site" evidence="3">
    <location>
        <position position="67"/>
    </location>
    <ligand>
        <name>substrate</name>
    </ligand>
</feature>
<feature type="binding site" evidence="3">
    <location>
        <begin position="226"/>
        <end position="227"/>
    </location>
    <ligand>
        <name>substrate</name>
    </ligand>
</feature>
<dbReference type="Gene3D" id="3.30.1330.170">
    <property type="entry name" value="Cyanuric acid hydrolase/Barbiturase, RU A"/>
    <property type="match status" value="2"/>
</dbReference>
<organism evidence="4 5">
    <name type="scientific">Coleophoma cylindrospora</name>
    <dbReference type="NCBI Taxonomy" id="1849047"/>
    <lineage>
        <taxon>Eukaryota</taxon>
        <taxon>Fungi</taxon>
        <taxon>Dikarya</taxon>
        <taxon>Ascomycota</taxon>
        <taxon>Pezizomycotina</taxon>
        <taxon>Leotiomycetes</taxon>
        <taxon>Helotiales</taxon>
        <taxon>Dermateaceae</taxon>
        <taxon>Coleophoma</taxon>
    </lineage>
</organism>
<comment type="caution">
    <text evidence="3">Lacks conserved residue(s) required for the propagation of feature annotation.</text>
</comment>
<dbReference type="Gene3D" id="3.30.1330.160">
    <property type="entry name" value="Cyanuric acid hydrolase/Barbituras, RU C"/>
    <property type="match status" value="1"/>
</dbReference>
<evidence type="ECO:0000256" key="2">
    <source>
        <dbReference type="ARBA" id="ARBA00022801"/>
    </source>
</evidence>
<feature type="binding site" evidence="3">
    <location>
        <position position="190"/>
    </location>
    <ligand>
        <name>substrate</name>
    </ligand>
</feature>
<feature type="binding site" evidence="3">
    <location>
        <position position="339"/>
    </location>
    <ligand>
        <name>Mg(2+)</name>
        <dbReference type="ChEBI" id="CHEBI:18420"/>
        <note>structural</note>
    </ligand>
</feature>
<accession>A0A3D8R715</accession>
<feature type="binding site" evidence="3">
    <location>
        <position position="344"/>
    </location>
    <ligand>
        <name>Mg(2+)</name>
        <dbReference type="ChEBI" id="CHEBI:18420"/>
        <note>structural</note>
    </ligand>
</feature>
<feature type="site" description="Important for substrate specificity" evidence="3">
    <location>
        <position position="310"/>
    </location>
</feature>
<comment type="caution">
    <text evidence="4">The sequence shown here is derived from an EMBL/GenBank/DDBJ whole genome shotgun (WGS) entry which is preliminary data.</text>
</comment>
<comment type="function">
    <text evidence="3">Responsible for the hydrolysis of cyanuric acid, an intermediate formed during catabolism of s-triazine based compounds in herbicides such as atrazine and polymers such as melamine. Catalyzes the hydrolytic opening of the s-triazine ring of cyanuric acid (2,4,6-trihydroxy-s-triazine) to yield carbon dioxide and carboxybiuret, which spontaneously decarboxylates to biuret.</text>
</comment>
<feature type="active site" evidence="3">
    <location>
        <position position="158"/>
    </location>
</feature>